<feature type="compositionally biased region" description="Basic and acidic residues" evidence="1">
    <location>
        <begin position="378"/>
        <end position="395"/>
    </location>
</feature>
<proteinExistence type="predicted"/>
<dbReference type="AlphaFoldDB" id="Q7RIF9"/>
<evidence type="ECO:0000313" key="2">
    <source>
        <dbReference type="EMBL" id="EAA15416.1"/>
    </source>
</evidence>
<dbReference type="EMBL" id="AABL01001073">
    <property type="protein sequence ID" value="EAA15416.1"/>
    <property type="molecule type" value="Genomic_DNA"/>
</dbReference>
<comment type="caution">
    <text evidence="2">The sequence shown here is derived from an EMBL/GenBank/DDBJ whole genome shotgun (WGS) entry which is preliminary data.</text>
</comment>
<accession>Q7RIF9</accession>
<evidence type="ECO:0000313" key="3">
    <source>
        <dbReference type="Proteomes" id="UP000008553"/>
    </source>
</evidence>
<gene>
    <name evidence="2" type="ORF">PY03664</name>
</gene>
<dbReference type="Proteomes" id="UP000008553">
    <property type="component" value="Unassembled WGS sequence"/>
</dbReference>
<feature type="region of interest" description="Disordered" evidence="1">
    <location>
        <begin position="302"/>
        <end position="413"/>
    </location>
</feature>
<feature type="compositionally biased region" description="Polar residues" evidence="1">
    <location>
        <begin position="220"/>
        <end position="234"/>
    </location>
</feature>
<reference evidence="2 3" key="1">
    <citation type="journal article" date="2002" name="Nature">
        <title>Genome sequence and comparative analysis of the model rodent malaria parasite Plasmodium yoelii yoelii.</title>
        <authorList>
            <person name="Carlton J.M."/>
            <person name="Angiuoli S.V."/>
            <person name="Suh B.B."/>
            <person name="Kooij T.W."/>
            <person name="Pertea M."/>
            <person name="Silva J.C."/>
            <person name="Ermolaeva M.D."/>
            <person name="Allen J.E."/>
            <person name="Selengut J.D."/>
            <person name="Koo H.L."/>
            <person name="Peterson J.D."/>
            <person name="Pop M."/>
            <person name="Kosack D.S."/>
            <person name="Shumway M.F."/>
            <person name="Bidwell S.L."/>
            <person name="Shallom S.J."/>
            <person name="van Aken S.E."/>
            <person name="Riedmuller S.B."/>
            <person name="Feldblyum T.V."/>
            <person name="Cho J.K."/>
            <person name="Quackenbush J."/>
            <person name="Sedegah M."/>
            <person name="Shoaibi A."/>
            <person name="Cummings L.M."/>
            <person name="Florens L."/>
            <person name="Yates J.R."/>
            <person name="Raine J.D."/>
            <person name="Sinden R.E."/>
            <person name="Harris M.A."/>
            <person name="Cunningham D.A."/>
            <person name="Preiser P.R."/>
            <person name="Bergman L.W."/>
            <person name="Vaidya A.B."/>
            <person name="van Lin L.H."/>
            <person name="Janse C.J."/>
            <person name="Waters A.P."/>
            <person name="Smith H.O."/>
            <person name="White O.R."/>
            <person name="Salzberg S.L."/>
            <person name="Venter J.C."/>
            <person name="Fraser C.M."/>
            <person name="Hoffman S.L."/>
            <person name="Gardner M.J."/>
            <person name="Carucci D.J."/>
        </authorList>
    </citation>
    <scope>NUCLEOTIDE SEQUENCE [LARGE SCALE GENOMIC DNA]</scope>
    <source>
        <strain evidence="2 3">17XNL</strain>
    </source>
</reference>
<feature type="compositionally biased region" description="Basic and acidic residues" evidence="1">
    <location>
        <begin position="335"/>
        <end position="349"/>
    </location>
</feature>
<dbReference type="STRING" id="73239.Q7RIF9"/>
<sequence>METYEAMVKKIIATEEEHIEQIQKKNVYKKKYIFKERERPTGIKNRVVVDNIEKTCDFYIKKYFNDDFDDINSTKEINNTTDTNTNQDNDDLILKKKKNSFLLMKNELLYKSRINEAQARLIFQKIKEKLQHNPKINFGLVIGEGKYSVNRENLLLLLHFVFCLIHFFEYDRPLNRDDSLYNEKSKKMSIQKKYNKSKKDLKLKTNSKSKSIKLNDTKKIGSNQSKINDVNNTVLPEKKTDQNCDIDNLNKVAEEETTPKTNDVEPKSVQENVQSNPNEEESSNKTVPYISNEEINSDHFAPHTSEEINSNNPVPNTSEEINSNNNVPNASEEINSDHFSPHASEEINPDHFASNTSEEINCNKEKESEMDDQMDMNKGNDELKNKTDEASHDEQIDSETANNPIDINPVKDI</sequence>
<name>Q7RIF9_PLAYO</name>
<dbReference type="InParanoid" id="Q7RIF9"/>
<feature type="region of interest" description="Disordered" evidence="1">
    <location>
        <begin position="217"/>
        <end position="286"/>
    </location>
</feature>
<feature type="compositionally biased region" description="Basic and acidic residues" evidence="1">
    <location>
        <begin position="252"/>
        <end position="268"/>
    </location>
</feature>
<keyword evidence="3" id="KW-1185">Reference proteome</keyword>
<evidence type="ECO:0000256" key="1">
    <source>
        <dbReference type="SAM" id="MobiDB-lite"/>
    </source>
</evidence>
<organism evidence="2 3">
    <name type="scientific">Plasmodium yoelii yoelii</name>
    <dbReference type="NCBI Taxonomy" id="73239"/>
    <lineage>
        <taxon>Eukaryota</taxon>
        <taxon>Sar</taxon>
        <taxon>Alveolata</taxon>
        <taxon>Apicomplexa</taxon>
        <taxon>Aconoidasida</taxon>
        <taxon>Haemosporida</taxon>
        <taxon>Plasmodiidae</taxon>
        <taxon>Plasmodium</taxon>
        <taxon>Plasmodium (Vinckeia)</taxon>
    </lineage>
</organism>
<feature type="compositionally biased region" description="Polar residues" evidence="1">
    <location>
        <begin position="307"/>
        <end position="333"/>
    </location>
</feature>
<dbReference type="PaxDb" id="73239-Q7RIF9"/>
<protein>
    <submittedName>
        <fullName evidence="2">Uncharacterized protein</fullName>
    </submittedName>
</protein>